<proteinExistence type="predicted"/>
<dbReference type="HOGENOM" id="CLU_3206137_0_0_4"/>
<dbReference type="Proteomes" id="UP000004956">
    <property type="component" value="Unassembled WGS sequence"/>
</dbReference>
<dbReference type="AlphaFoldDB" id="H3KI99"/>
<name>H3KI99_9BURK</name>
<dbReference type="EMBL" id="AFBQ01000384">
    <property type="protein sequence ID" value="EHY30146.1"/>
    <property type="molecule type" value="Genomic_DNA"/>
</dbReference>
<organism evidence="1 2">
    <name type="scientific">Sutterella parvirubra YIT 11816</name>
    <dbReference type="NCBI Taxonomy" id="762967"/>
    <lineage>
        <taxon>Bacteria</taxon>
        <taxon>Pseudomonadati</taxon>
        <taxon>Pseudomonadota</taxon>
        <taxon>Betaproteobacteria</taxon>
        <taxon>Burkholderiales</taxon>
        <taxon>Sutterellaceae</taxon>
        <taxon>Sutterella</taxon>
    </lineage>
</organism>
<evidence type="ECO:0000313" key="1">
    <source>
        <dbReference type="EMBL" id="EHY30146.1"/>
    </source>
</evidence>
<comment type="caution">
    <text evidence="1">The sequence shown here is derived from an EMBL/GenBank/DDBJ whole genome shotgun (WGS) entry which is preliminary data.</text>
</comment>
<sequence>MGFARCIMRAKTCGNAGRLEPLCGLRNERRKLLSPPLLRASRIGR</sequence>
<protein>
    <submittedName>
        <fullName evidence="1">Uncharacterized protein</fullName>
    </submittedName>
</protein>
<dbReference type="STRING" id="762967.HMPREF9440_02507"/>
<keyword evidence="2" id="KW-1185">Reference proteome</keyword>
<reference evidence="1 2" key="1">
    <citation type="submission" date="2011-11" db="EMBL/GenBank/DDBJ databases">
        <authorList>
            <person name="Weinstock G."/>
            <person name="Sodergren E."/>
            <person name="Clifton S."/>
            <person name="Fulton L."/>
            <person name="Fulton B."/>
            <person name="Courtney L."/>
            <person name="Fronick C."/>
            <person name="Harrison M."/>
            <person name="Strong C."/>
            <person name="Farmer C."/>
            <person name="Delahaunty K."/>
            <person name="Markovic C."/>
            <person name="Hall O."/>
            <person name="Minx P."/>
            <person name="Tomlinson C."/>
            <person name="Mitreva M."/>
            <person name="Hou S."/>
            <person name="Chen J."/>
            <person name="Wollam A."/>
            <person name="Pepin K.H."/>
            <person name="Johnson M."/>
            <person name="Bhonagiri V."/>
            <person name="Zhang X."/>
            <person name="Suruliraj S."/>
            <person name="Warren W."/>
            <person name="Chinwalla A."/>
            <person name="Mardis E.R."/>
            <person name="Wilson R.K."/>
        </authorList>
    </citation>
    <scope>NUCLEOTIDE SEQUENCE [LARGE SCALE GENOMIC DNA]</scope>
    <source>
        <strain evidence="1 2">YIT 11816</strain>
    </source>
</reference>
<accession>H3KI99</accession>
<evidence type="ECO:0000313" key="2">
    <source>
        <dbReference type="Proteomes" id="UP000004956"/>
    </source>
</evidence>
<gene>
    <name evidence="1" type="ORF">HMPREF9440_02507</name>
</gene>